<proteinExistence type="predicted"/>
<evidence type="ECO:0000313" key="3">
    <source>
        <dbReference type="Proteomes" id="UP001319121"/>
    </source>
</evidence>
<name>A0AAN1W0H2_9PROT</name>
<keyword evidence="3" id="KW-1185">Reference proteome</keyword>
<reference evidence="2 3" key="1">
    <citation type="submission" date="2019-03" db="EMBL/GenBank/DDBJ databases">
        <title>Complete genome sequence of Ferrigenium kumadai strain An22, a microaerophilic iron-oxidizing bacterium isolated from a paddy field soil.</title>
        <authorList>
            <person name="Watanabe T."/>
            <person name="Asakawa S."/>
        </authorList>
    </citation>
    <scope>NUCLEOTIDE SEQUENCE [LARGE SCALE GENOMIC DNA]</scope>
    <source>
        <strain evidence="2 3">An22</strain>
    </source>
</reference>
<dbReference type="EMBL" id="AP019536">
    <property type="protein sequence ID" value="BBJ00371.1"/>
    <property type="molecule type" value="Genomic_DNA"/>
</dbReference>
<dbReference type="RefSeq" id="WP_212785614.1">
    <property type="nucleotide sequence ID" value="NZ_AP019536.1"/>
</dbReference>
<dbReference type="SUPFAM" id="SSF57783">
    <property type="entry name" value="Zinc beta-ribbon"/>
    <property type="match status" value="1"/>
</dbReference>
<dbReference type="Pfam" id="PF01396">
    <property type="entry name" value="Zn_ribbon_Top1"/>
    <property type="match status" value="1"/>
</dbReference>
<sequence length="257" mass="28892">MHLTSVLKPLLDQLWWLLPLLIATGIAKTPWFKGFFGELLVRLSARFLLAPNEYRAIHNVTLKTPDGTTQIDHVFVSRFGVFVVETKNYSGWIFGDENQAMWTQKLFKTTNKFQNPLRQNFKHIKALESLTSLPFETFHSVIVFVGGSEFKTKMPQNVAYAGRYISYIKSKTSPILSAAQVEAVCSAISNGRLAPSLATNREHVENVRHRLDPDAPRSCPKCGAEMVQRTVKSGDKAGSKFWGCSAFPKCRTIQNVV</sequence>
<dbReference type="AlphaFoldDB" id="A0AAN1W0H2"/>
<dbReference type="PROSITE" id="PS50965">
    <property type="entry name" value="NERD"/>
    <property type="match status" value="1"/>
</dbReference>
<gene>
    <name evidence="2" type="ORF">FGKAn22_20630</name>
</gene>
<dbReference type="Gene3D" id="3.30.65.10">
    <property type="entry name" value="Bacterial Topoisomerase I, domain 1"/>
    <property type="match status" value="1"/>
</dbReference>
<accession>A0AAN1W0H2</accession>
<organism evidence="2 3">
    <name type="scientific">Ferrigenium kumadai</name>
    <dbReference type="NCBI Taxonomy" id="1682490"/>
    <lineage>
        <taxon>Bacteria</taxon>
        <taxon>Pseudomonadati</taxon>
        <taxon>Pseudomonadota</taxon>
        <taxon>Betaproteobacteria</taxon>
        <taxon>Nitrosomonadales</taxon>
        <taxon>Gallionellaceae</taxon>
        <taxon>Ferrigenium</taxon>
    </lineage>
</organism>
<dbReference type="Proteomes" id="UP001319121">
    <property type="component" value="Chromosome"/>
</dbReference>
<dbReference type="GO" id="GO:0003677">
    <property type="term" value="F:DNA binding"/>
    <property type="evidence" value="ECO:0007669"/>
    <property type="project" value="UniProtKB-KW"/>
</dbReference>
<dbReference type="GO" id="GO:0005694">
    <property type="term" value="C:chromosome"/>
    <property type="evidence" value="ECO:0007669"/>
    <property type="project" value="InterPro"/>
</dbReference>
<evidence type="ECO:0000313" key="2">
    <source>
        <dbReference type="EMBL" id="BBJ00371.1"/>
    </source>
</evidence>
<keyword evidence="2" id="KW-0238">DNA-binding</keyword>
<evidence type="ECO:0000259" key="1">
    <source>
        <dbReference type="PROSITE" id="PS50965"/>
    </source>
</evidence>
<dbReference type="InterPro" id="IPR013498">
    <property type="entry name" value="Topo_IA_Znf"/>
</dbReference>
<dbReference type="GO" id="GO:0006265">
    <property type="term" value="P:DNA topological change"/>
    <property type="evidence" value="ECO:0007669"/>
    <property type="project" value="InterPro"/>
</dbReference>
<dbReference type="GO" id="GO:0003916">
    <property type="term" value="F:DNA topoisomerase activity"/>
    <property type="evidence" value="ECO:0007669"/>
    <property type="project" value="InterPro"/>
</dbReference>
<dbReference type="KEGG" id="fku:FGKAn22_20630"/>
<protein>
    <submittedName>
        <fullName evidence="2">DNA-binding protein</fullName>
    </submittedName>
</protein>
<feature type="domain" description="NERD" evidence="1">
    <location>
        <begin position="33"/>
        <end position="150"/>
    </location>
</feature>
<dbReference type="InterPro" id="IPR011528">
    <property type="entry name" value="NERD"/>
</dbReference>
<dbReference type="Pfam" id="PF08378">
    <property type="entry name" value="NERD"/>
    <property type="match status" value="1"/>
</dbReference>